<name>A0AAD7EEC1_9AGAR</name>
<reference evidence="2" key="1">
    <citation type="submission" date="2023-03" db="EMBL/GenBank/DDBJ databases">
        <title>Massive genome expansion in bonnet fungi (Mycena s.s.) driven by repeated elements and novel gene families across ecological guilds.</title>
        <authorList>
            <consortium name="Lawrence Berkeley National Laboratory"/>
            <person name="Harder C.B."/>
            <person name="Miyauchi S."/>
            <person name="Viragh M."/>
            <person name="Kuo A."/>
            <person name="Thoen E."/>
            <person name="Andreopoulos B."/>
            <person name="Lu D."/>
            <person name="Skrede I."/>
            <person name="Drula E."/>
            <person name="Henrissat B."/>
            <person name="Morin E."/>
            <person name="Kohler A."/>
            <person name="Barry K."/>
            <person name="LaButti K."/>
            <person name="Morin E."/>
            <person name="Salamov A."/>
            <person name="Lipzen A."/>
            <person name="Mereny Z."/>
            <person name="Hegedus B."/>
            <person name="Baldrian P."/>
            <person name="Stursova M."/>
            <person name="Weitz H."/>
            <person name="Taylor A."/>
            <person name="Grigoriev I.V."/>
            <person name="Nagy L.G."/>
            <person name="Martin F."/>
            <person name="Kauserud H."/>
        </authorList>
    </citation>
    <scope>NUCLEOTIDE SEQUENCE</scope>
    <source>
        <strain evidence="2">CBHHK002</strain>
    </source>
</reference>
<proteinExistence type="predicted"/>
<evidence type="ECO:0000256" key="1">
    <source>
        <dbReference type="SAM" id="MobiDB-lite"/>
    </source>
</evidence>
<gene>
    <name evidence="2" type="ORF">DFH08DRAFT_431751</name>
</gene>
<dbReference type="AlphaFoldDB" id="A0AAD7EEC1"/>
<dbReference type="EMBL" id="JARIHO010000067">
    <property type="protein sequence ID" value="KAJ7314459.1"/>
    <property type="molecule type" value="Genomic_DNA"/>
</dbReference>
<feature type="region of interest" description="Disordered" evidence="1">
    <location>
        <begin position="143"/>
        <end position="193"/>
    </location>
</feature>
<evidence type="ECO:0000313" key="3">
    <source>
        <dbReference type="Proteomes" id="UP001218218"/>
    </source>
</evidence>
<accession>A0AAD7EEC1</accession>
<evidence type="ECO:0000313" key="2">
    <source>
        <dbReference type="EMBL" id="KAJ7314459.1"/>
    </source>
</evidence>
<comment type="caution">
    <text evidence="2">The sequence shown here is derived from an EMBL/GenBank/DDBJ whole genome shotgun (WGS) entry which is preliminary data.</text>
</comment>
<keyword evidence="3" id="KW-1185">Reference proteome</keyword>
<feature type="compositionally biased region" description="Polar residues" evidence="1">
    <location>
        <begin position="154"/>
        <end position="167"/>
    </location>
</feature>
<dbReference type="Proteomes" id="UP001218218">
    <property type="component" value="Unassembled WGS sequence"/>
</dbReference>
<protein>
    <submittedName>
        <fullName evidence="2">Uncharacterized protein</fullName>
    </submittedName>
</protein>
<organism evidence="2 3">
    <name type="scientific">Mycena albidolilacea</name>
    <dbReference type="NCBI Taxonomy" id="1033008"/>
    <lineage>
        <taxon>Eukaryota</taxon>
        <taxon>Fungi</taxon>
        <taxon>Dikarya</taxon>
        <taxon>Basidiomycota</taxon>
        <taxon>Agaricomycotina</taxon>
        <taxon>Agaricomycetes</taxon>
        <taxon>Agaricomycetidae</taxon>
        <taxon>Agaricales</taxon>
        <taxon>Marasmiineae</taxon>
        <taxon>Mycenaceae</taxon>
        <taxon>Mycena</taxon>
    </lineage>
</organism>
<sequence length="193" mass="21236">MPAKALKFKTYRIPEGRHYLIIQNPWPFDESVSNARNPQAYINAVVGWISIMIQDLCSVDIHHNDIQIFYQSTHRHLIVEIQSTAVGSVDALLGAHHSSAFLTAQYAGGGNLTSVIYEYNYMRFNSPEKTNWTSHTASYSSLPPDFPVKPRAGQASTWASDRGTSGFHSADSRPSGGSTTACQPVWGSSCRSA</sequence>